<name>A0ACC2RQV6_9FUNG</name>
<gene>
    <name evidence="1" type="ORF">DSO57_1034883</name>
</gene>
<evidence type="ECO:0000313" key="2">
    <source>
        <dbReference type="Proteomes" id="UP001165960"/>
    </source>
</evidence>
<protein>
    <submittedName>
        <fullName evidence="1">Uncharacterized protein</fullName>
    </submittedName>
</protein>
<accession>A0ACC2RQV6</accession>
<proteinExistence type="predicted"/>
<dbReference type="EMBL" id="QTSX02006687">
    <property type="protein sequence ID" value="KAJ9052375.1"/>
    <property type="molecule type" value="Genomic_DNA"/>
</dbReference>
<organism evidence="1 2">
    <name type="scientific">Entomophthora muscae</name>
    <dbReference type="NCBI Taxonomy" id="34485"/>
    <lineage>
        <taxon>Eukaryota</taxon>
        <taxon>Fungi</taxon>
        <taxon>Fungi incertae sedis</taxon>
        <taxon>Zoopagomycota</taxon>
        <taxon>Entomophthoromycotina</taxon>
        <taxon>Entomophthoromycetes</taxon>
        <taxon>Entomophthorales</taxon>
        <taxon>Entomophthoraceae</taxon>
        <taxon>Entomophthora</taxon>
    </lineage>
</organism>
<sequence>MSRQVEGCNIYNDCFGHISEESIYRIKGASRSCEIQRDGVEQLREVRLADVAHATPLTDDESHKRQNHGGFDE</sequence>
<evidence type="ECO:0000313" key="1">
    <source>
        <dbReference type="EMBL" id="KAJ9052375.1"/>
    </source>
</evidence>
<keyword evidence="2" id="KW-1185">Reference proteome</keyword>
<reference evidence="1" key="1">
    <citation type="submission" date="2022-04" db="EMBL/GenBank/DDBJ databases">
        <title>Genome of the entomopathogenic fungus Entomophthora muscae.</title>
        <authorList>
            <person name="Elya C."/>
            <person name="Lovett B.R."/>
            <person name="Lee E."/>
            <person name="Macias A.M."/>
            <person name="Hajek A.E."/>
            <person name="De Bivort B.L."/>
            <person name="Kasson M.T."/>
            <person name="De Fine Licht H.H."/>
            <person name="Stajich J.E."/>
        </authorList>
    </citation>
    <scope>NUCLEOTIDE SEQUENCE</scope>
    <source>
        <strain evidence="1">Berkeley</strain>
    </source>
</reference>
<comment type="caution">
    <text evidence="1">The sequence shown here is derived from an EMBL/GenBank/DDBJ whole genome shotgun (WGS) entry which is preliminary data.</text>
</comment>
<dbReference type="Proteomes" id="UP001165960">
    <property type="component" value="Unassembled WGS sequence"/>
</dbReference>